<dbReference type="EMBL" id="BGZK01000068">
    <property type="protein sequence ID" value="GBP15060.1"/>
    <property type="molecule type" value="Genomic_DNA"/>
</dbReference>
<name>A0A4C1TMX7_EUMVA</name>
<dbReference type="PROSITE" id="PS50878">
    <property type="entry name" value="RT_POL"/>
    <property type="match status" value="1"/>
</dbReference>
<organism evidence="2 3">
    <name type="scientific">Eumeta variegata</name>
    <name type="common">Bagworm moth</name>
    <name type="synonym">Eumeta japonica</name>
    <dbReference type="NCBI Taxonomy" id="151549"/>
    <lineage>
        <taxon>Eukaryota</taxon>
        <taxon>Metazoa</taxon>
        <taxon>Ecdysozoa</taxon>
        <taxon>Arthropoda</taxon>
        <taxon>Hexapoda</taxon>
        <taxon>Insecta</taxon>
        <taxon>Pterygota</taxon>
        <taxon>Neoptera</taxon>
        <taxon>Endopterygota</taxon>
        <taxon>Lepidoptera</taxon>
        <taxon>Glossata</taxon>
        <taxon>Ditrysia</taxon>
        <taxon>Tineoidea</taxon>
        <taxon>Psychidae</taxon>
        <taxon>Oiketicinae</taxon>
        <taxon>Eumeta</taxon>
    </lineage>
</organism>
<keyword evidence="3" id="KW-1185">Reference proteome</keyword>
<dbReference type="PANTHER" id="PTHR19446">
    <property type="entry name" value="REVERSE TRANSCRIPTASES"/>
    <property type="match status" value="1"/>
</dbReference>
<evidence type="ECO:0000313" key="3">
    <source>
        <dbReference type="Proteomes" id="UP000299102"/>
    </source>
</evidence>
<evidence type="ECO:0000259" key="1">
    <source>
        <dbReference type="PROSITE" id="PS50878"/>
    </source>
</evidence>
<protein>
    <submittedName>
        <fullName evidence="2">RNA-directed DNA polymerase from mobile element jockey</fullName>
    </submittedName>
</protein>
<sequence>MKLSADSLVSWQCAHYTYFIEQECCLNFPPIFPNGATNIEEEVKQKTNLPPKDDLPSVSLDEVQKHIRKLKTRKASGLHGISNKAIKCLSTPLVALLVAIFNACLISCYFPDMWKEGVIIGLPKPWKARDLLSSYRPISLLSGLVERISEGFKRKRKTVAIFIDVAKAFDKVWQSGLIYKLYQLEDPDRLVLLLQNYLKKRHFTFRHKNKLLSKRLIRAGVPQGSILSSLLYSSYTNDTPRSQTDVQLALFADNIVLYLRGISFRSITSRLQRAIDELTQWSQTWRIECLLMPPQMQSIVTKYYRTDSAEWLLAHLVVINRCASRASRRPQPRAQFILKISRDSYAEEPLEGTHTIVTRRRRAYTA</sequence>
<dbReference type="OrthoDB" id="445826at2759"/>
<comment type="caution">
    <text evidence="2">The sequence shown here is derived from an EMBL/GenBank/DDBJ whole genome shotgun (WGS) entry which is preliminary data.</text>
</comment>
<dbReference type="InterPro" id="IPR000477">
    <property type="entry name" value="RT_dom"/>
</dbReference>
<keyword evidence="2" id="KW-0695">RNA-directed DNA polymerase</keyword>
<dbReference type="InterPro" id="IPR043502">
    <property type="entry name" value="DNA/RNA_pol_sf"/>
</dbReference>
<dbReference type="Pfam" id="PF00078">
    <property type="entry name" value="RVT_1"/>
    <property type="match status" value="1"/>
</dbReference>
<accession>A0A4C1TMX7</accession>
<dbReference type="STRING" id="151549.A0A4C1TMX7"/>
<dbReference type="Proteomes" id="UP000299102">
    <property type="component" value="Unassembled WGS sequence"/>
</dbReference>
<dbReference type="SUPFAM" id="SSF56672">
    <property type="entry name" value="DNA/RNA polymerases"/>
    <property type="match status" value="1"/>
</dbReference>
<evidence type="ECO:0000313" key="2">
    <source>
        <dbReference type="EMBL" id="GBP15060.1"/>
    </source>
</evidence>
<dbReference type="AlphaFoldDB" id="A0A4C1TMX7"/>
<dbReference type="GO" id="GO:0003964">
    <property type="term" value="F:RNA-directed DNA polymerase activity"/>
    <property type="evidence" value="ECO:0007669"/>
    <property type="project" value="UniProtKB-KW"/>
</dbReference>
<reference evidence="2 3" key="1">
    <citation type="journal article" date="2019" name="Commun. Biol.">
        <title>The bagworm genome reveals a unique fibroin gene that provides high tensile strength.</title>
        <authorList>
            <person name="Kono N."/>
            <person name="Nakamura H."/>
            <person name="Ohtoshi R."/>
            <person name="Tomita M."/>
            <person name="Numata K."/>
            <person name="Arakawa K."/>
        </authorList>
    </citation>
    <scope>NUCLEOTIDE SEQUENCE [LARGE SCALE GENOMIC DNA]</scope>
</reference>
<keyword evidence="2" id="KW-0548">Nucleotidyltransferase</keyword>
<feature type="domain" description="Reverse transcriptase" evidence="1">
    <location>
        <begin position="1"/>
        <end position="316"/>
    </location>
</feature>
<proteinExistence type="predicted"/>
<keyword evidence="2" id="KW-0808">Transferase</keyword>
<gene>
    <name evidence="2" type="primary">pol</name>
    <name evidence="2" type="ORF">EVAR_6701_1</name>
</gene>